<evidence type="ECO:0000313" key="4">
    <source>
        <dbReference type="Proteomes" id="UP001597168"/>
    </source>
</evidence>
<name>A0ABW3R5M2_9PSEU</name>
<protein>
    <submittedName>
        <fullName evidence="3">Uncharacterized protein</fullName>
    </submittedName>
</protein>
<dbReference type="RefSeq" id="WP_380729943.1">
    <property type="nucleotide sequence ID" value="NZ_JBHTLK010000348.1"/>
</dbReference>
<feature type="transmembrane region" description="Helical" evidence="2">
    <location>
        <begin position="441"/>
        <end position="463"/>
    </location>
</feature>
<organism evidence="3 4">
    <name type="scientific">Saccharothrix hoggarensis</name>
    <dbReference type="NCBI Taxonomy" id="913853"/>
    <lineage>
        <taxon>Bacteria</taxon>
        <taxon>Bacillati</taxon>
        <taxon>Actinomycetota</taxon>
        <taxon>Actinomycetes</taxon>
        <taxon>Pseudonocardiales</taxon>
        <taxon>Pseudonocardiaceae</taxon>
        <taxon>Saccharothrix</taxon>
    </lineage>
</organism>
<evidence type="ECO:0000313" key="3">
    <source>
        <dbReference type="EMBL" id="MFD1152240.1"/>
    </source>
</evidence>
<reference evidence="4" key="1">
    <citation type="journal article" date="2019" name="Int. J. Syst. Evol. Microbiol.">
        <title>The Global Catalogue of Microorganisms (GCM) 10K type strain sequencing project: providing services to taxonomists for standard genome sequencing and annotation.</title>
        <authorList>
            <consortium name="The Broad Institute Genomics Platform"/>
            <consortium name="The Broad Institute Genome Sequencing Center for Infectious Disease"/>
            <person name="Wu L."/>
            <person name="Ma J."/>
        </authorList>
    </citation>
    <scope>NUCLEOTIDE SEQUENCE [LARGE SCALE GENOMIC DNA]</scope>
    <source>
        <strain evidence="4">CCUG 60214</strain>
    </source>
</reference>
<dbReference type="Proteomes" id="UP001597168">
    <property type="component" value="Unassembled WGS sequence"/>
</dbReference>
<comment type="caution">
    <text evidence="3">The sequence shown here is derived from an EMBL/GenBank/DDBJ whole genome shotgun (WGS) entry which is preliminary data.</text>
</comment>
<keyword evidence="4" id="KW-1185">Reference proteome</keyword>
<feature type="non-terminal residue" evidence="3">
    <location>
        <position position="1"/>
    </location>
</feature>
<feature type="region of interest" description="Disordered" evidence="1">
    <location>
        <begin position="294"/>
        <end position="319"/>
    </location>
</feature>
<feature type="transmembrane region" description="Helical" evidence="2">
    <location>
        <begin position="381"/>
        <end position="403"/>
    </location>
</feature>
<dbReference type="EMBL" id="JBHTLK010000348">
    <property type="protein sequence ID" value="MFD1152240.1"/>
    <property type="molecule type" value="Genomic_DNA"/>
</dbReference>
<gene>
    <name evidence="3" type="ORF">ACFQ3T_34335</name>
</gene>
<evidence type="ECO:0000256" key="1">
    <source>
        <dbReference type="SAM" id="MobiDB-lite"/>
    </source>
</evidence>
<keyword evidence="2" id="KW-0472">Membrane</keyword>
<sequence>IGDLLGARPHRDDRLPLPADPDADQVRTAFDELGRTAHRLVDELFWWWGEPGECGCPEVVHRLHDDAVRAHAAVLDLEAAPDPIGDGKRRRMWREAAQAWQSALSHTGFWSHVRARVRRLADRSIDSSTVDGLRSAFGRALLNPQVALASTHRDVVLVELLREWRLDADVVADAVVLASQPLVDRMKALLREFTELLDRRDLGVLGRRAQEELPALARQLELALPHRQNPGSARLREQAAVLLNNCALAIADGGRPDVLRVTALLAEAERLAVDAVTKEKVHANLTYHTVLAGLTARTPPTPARSRKQPSRASGGSRRADGRFAEVDRLVARDAWLSAAGVLVRMRRATGDPAVVREIDERLREIRATRARLARPDTSRRSGYLAGAAVFLLHVALVAVLLVSPTIGDWPLFLVVITVGMQAGLASVEVRRRWFLGGPMQWPKAAGVLLVLAGLGALVGASALVGPATVGLTAGAYLVTWLVTSRVCRNAAERSDAR</sequence>
<evidence type="ECO:0000256" key="2">
    <source>
        <dbReference type="SAM" id="Phobius"/>
    </source>
</evidence>
<feature type="transmembrane region" description="Helical" evidence="2">
    <location>
        <begin position="409"/>
        <end position="429"/>
    </location>
</feature>
<keyword evidence="2" id="KW-1133">Transmembrane helix</keyword>
<proteinExistence type="predicted"/>
<keyword evidence="2" id="KW-0812">Transmembrane</keyword>
<accession>A0ABW3R5M2</accession>